<dbReference type="InterPro" id="IPR013762">
    <property type="entry name" value="Integrase-like_cat_sf"/>
</dbReference>
<dbReference type="SUPFAM" id="SSF56349">
    <property type="entry name" value="DNA breaking-rejoining enzymes"/>
    <property type="match status" value="1"/>
</dbReference>
<dbReference type="PATRIC" id="fig|1395516.4.peg.4743"/>
<dbReference type="HOGENOM" id="CLU_048231_2_0_6"/>
<sequence>MGHQIVEIRVDGARGKVLVQEHMPVYYPNLYMTLEQSGRALNTQHKYLEHIGVVEDFLEYESIDLIARLEERPKSRYLTDSEISRFVADAALHKSTLDKKYRGVHLTPTAYKTVGRVHAQQRLEAVRDYLKFLYEKLGDETTRDAAADDVERRFNRKIKAAKPAWKKVRNSDMKGLTNQERDLLLEIMHPESTKNPFANEALKLRNYIILLLGLDMGLRRSEMLLIKLGDIRWHSRQLSVVNLESEEVDPRTLAPQFKTHERILEMGDDLIFALKKYVDTYRISKRGPSAAKKHPFLLVSHRRNEGRPLSIKALDGILPRVGKVVPELIHIHPHILRHDAVHTLLESMREELETLTPEDRTTKVQKVLTYAFGWSSESNMPSLYGAKFWKEEANNAMKKRSDKFKAIRESVETKSGKRHAE</sequence>
<name>V8R2P5_9PSED</name>
<dbReference type="AlphaFoldDB" id="V8R2P5"/>
<dbReference type="CDD" id="cd00397">
    <property type="entry name" value="DNA_BRE_C"/>
    <property type="match status" value="1"/>
</dbReference>
<gene>
    <name evidence="3" type="ORF">PMO01_23370</name>
</gene>
<protein>
    <submittedName>
        <fullName evidence="3">Integrase</fullName>
    </submittedName>
</protein>
<dbReference type="eggNOG" id="COG0582">
    <property type="taxonomic scope" value="Bacteria"/>
</dbReference>
<evidence type="ECO:0000256" key="1">
    <source>
        <dbReference type="ARBA" id="ARBA00023172"/>
    </source>
</evidence>
<dbReference type="GO" id="GO:0015074">
    <property type="term" value="P:DNA integration"/>
    <property type="evidence" value="ECO:0007669"/>
    <property type="project" value="InterPro"/>
</dbReference>
<reference evidence="3" key="1">
    <citation type="journal article" date="2014" name="Genome Announc.">
        <title>Draft Genome Sequence of Pseudomonas moraviensis R28-S.</title>
        <authorList>
            <person name="Hunter S.S."/>
            <person name="Yano H."/>
            <person name="Loftie-Eaton W."/>
            <person name="Hughes J."/>
            <person name="De Gelder L."/>
            <person name="Stragier P."/>
            <person name="De Vos P."/>
            <person name="Settles M.L."/>
            <person name="Top E.M."/>
        </authorList>
    </citation>
    <scope>NUCLEOTIDE SEQUENCE [LARGE SCALE GENOMIC DNA]</scope>
    <source>
        <strain evidence="3">R28-S</strain>
    </source>
</reference>
<dbReference type="Proteomes" id="UP000024771">
    <property type="component" value="Chromosome"/>
</dbReference>
<dbReference type="GO" id="GO:0006310">
    <property type="term" value="P:DNA recombination"/>
    <property type="evidence" value="ECO:0007669"/>
    <property type="project" value="UniProtKB-KW"/>
</dbReference>
<dbReference type="Pfam" id="PF00589">
    <property type="entry name" value="Phage_integrase"/>
    <property type="match status" value="1"/>
</dbReference>
<feature type="domain" description="Tyr recombinase" evidence="2">
    <location>
        <begin position="171"/>
        <end position="398"/>
    </location>
</feature>
<keyword evidence="1" id="KW-0233">DNA recombination</keyword>
<dbReference type="InterPro" id="IPR002104">
    <property type="entry name" value="Integrase_catalytic"/>
</dbReference>
<dbReference type="PROSITE" id="PS51898">
    <property type="entry name" value="TYR_RECOMBINASE"/>
    <property type="match status" value="1"/>
</dbReference>
<dbReference type="EMBL" id="AYMZ01000010">
    <property type="protein sequence ID" value="ETF05923.1"/>
    <property type="molecule type" value="Genomic_DNA"/>
</dbReference>
<organism evidence="3">
    <name type="scientific">Pseudomonas moraviensis R28-S</name>
    <dbReference type="NCBI Taxonomy" id="1395516"/>
    <lineage>
        <taxon>Bacteria</taxon>
        <taxon>Pseudomonadati</taxon>
        <taxon>Pseudomonadota</taxon>
        <taxon>Gammaproteobacteria</taxon>
        <taxon>Pseudomonadales</taxon>
        <taxon>Pseudomonadaceae</taxon>
        <taxon>Pseudomonas</taxon>
    </lineage>
</organism>
<proteinExistence type="predicted"/>
<evidence type="ECO:0000259" key="2">
    <source>
        <dbReference type="PROSITE" id="PS51898"/>
    </source>
</evidence>
<comment type="caution">
    <text evidence="3">The sequence shown here is derived from an EMBL/GenBank/DDBJ whole genome shotgun (WGS) entry which is preliminary data.</text>
</comment>
<dbReference type="RefSeq" id="WP_024014373.1">
    <property type="nucleotide sequence ID" value="NZ_CM002330.1"/>
</dbReference>
<dbReference type="Gene3D" id="1.10.443.10">
    <property type="entry name" value="Intergrase catalytic core"/>
    <property type="match status" value="1"/>
</dbReference>
<accession>V8R2P5</accession>
<evidence type="ECO:0000313" key="3">
    <source>
        <dbReference type="EMBL" id="ETF05923.1"/>
    </source>
</evidence>
<dbReference type="InterPro" id="IPR011010">
    <property type="entry name" value="DNA_brk_join_enz"/>
</dbReference>
<dbReference type="GO" id="GO:0003677">
    <property type="term" value="F:DNA binding"/>
    <property type="evidence" value="ECO:0007669"/>
    <property type="project" value="InterPro"/>
</dbReference>